<sequence length="324" mass="38184">MLLTIFINFYILAKVKCSYCDKPAIYYDGKKYYCKEHFLEYFKNLAFKAIKEFNMFSPGDRVAVAVSGGKDSVSLLHFLTKHKDELELKEVVGLAIDEGIKGYRDVTLNYLKDFAKKHNLKIKIISFKEEIGLTLDEMFELTKKYNLGYWPCTYCGVFRRWLLNKYAIEHFDVLATGHNLNDEAQTVILNLAEHNIKDLAKGGPVTGIKRHNKFIKRVKPFYYITEKETTIYSIVNKLNVPYIECPYARGAFRIYVRDLLYKMEHVRELHENIIKKYLSFRDKLQKRYNFELKTCKICGFPTTREICQACQLRLTFQKLKEKNL</sequence>
<dbReference type="Pfam" id="PF01171">
    <property type="entry name" value="ATP_bind_3"/>
    <property type="match status" value="1"/>
</dbReference>
<keyword evidence="3" id="KW-0547">Nucleotide-binding</keyword>
<dbReference type="NCBIfam" id="TIGR00269">
    <property type="entry name" value="TIGR00269 family protein"/>
    <property type="match status" value="1"/>
</dbReference>
<feature type="binding site" evidence="3">
    <location>
        <begin position="65"/>
        <end position="67"/>
    </location>
    <ligand>
        <name>ATP</name>
        <dbReference type="ChEBI" id="CHEBI:30616"/>
    </ligand>
</feature>
<keyword evidence="3" id="KW-0067">ATP-binding</keyword>
<keyword evidence="2" id="KW-0479">Metal-binding</keyword>
<feature type="binding site" evidence="2">
    <location>
        <position position="20"/>
    </location>
    <ligand>
        <name>Zn(2+)</name>
        <dbReference type="ChEBI" id="CHEBI:29105"/>
        <label>1</label>
    </ligand>
</feature>
<dbReference type="STRING" id="228908.NEQ523"/>
<feature type="binding site" evidence="2">
    <location>
        <position position="37"/>
    </location>
    <ligand>
        <name>Zn(2+)</name>
        <dbReference type="ChEBI" id="CHEBI:29105"/>
        <label>1</label>
    </ligand>
</feature>
<evidence type="ECO:0000256" key="1">
    <source>
        <dbReference type="ARBA" id="ARBA00022679"/>
    </source>
</evidence>
<protein>
    <submittedName>
        <fullName evidence="5">NEQ523</fullName>
    </submittedName>
</protein>
<proteinExistence type="predicted"/>
<dbReference type="InterPro" id="IPR011063">
    <property type="entry name" value="TilS/TtcA_N"/>
</dbReference>
<feature type="binding site" evidence="2">
    <location>
        <position position="17"/>
    </location>
    <ligand>
        <name>Zn(2+)</name>
        <dbReference type="ChEBI" id="CHEBI:29105"/>
        <label>1</label>
    </ligand>
</feature>
<dbReference type="GO" id="GO:0046872">
    <property type="term" value="F:metal ion binding"/>
    <property type="evidence" value="ECO:0007669"/>
    <property type="project" value="UniProtKB-KW"/>
</dbReference>
<evidence type="ECO:0000313" key="6">
    <source>
        <dbReference type="Proteomes" id="UP000000578"/>
    </source>
</evidence>
<feature type="binding site" evidence="2">
    <location>
        <position position="298"/>
    </location>
    <ligand>
        <name>Zn(2+)</name>
        <dbReference type="ChEBI" id="CHEBI:29105"/>
        <label>2</label>
    </ligand>
</feature>
<dbReference type="GO" id="GO:0002143">
    <property type="term" value="P:tRNA wobble position uridine thiolation"/>
    <property type="evidence" value="ECO:0007669"/>
    <property type="project" value="TreeGrafter"/>
</dbReference>
<dbReference type="KEGG" id="neq:NEQ523"/>
<feature type="binding site" evidence="2">
    <location>
        <position position="310"/>
    </location>
    <ligand>
        <name>Zn(2+)</name>
        <dbReference type="ChEBI" id="CHEBI:29105"/>
        <label>2</label>
    </ligand>
</feature>
<name>Q74M41_NANEQ</name>
<feature type="binding site" evidence="2">
    <location>
        <position position="295"/>
    </location>
    <ligand>
        <name>Zn(2+)</name>
        <dbReference type="ChEBI" id="CHEBI:29105"/>
        <label>2</label>
    </ligand>
</feature>
<dbReference type="GO" id="GO:0016740">
    <property type="term" value="F:transferase activity"/>
    <property type="evidence" value="ECO:0007669"/>
    <property type="project" value="UniProtKB-KW"/>
</dbReference>
<dbReference type="GO" id="GO:0005524">
    <property type="term" value="F:ATP binding"/>
    <property type="evidence" value="ECO:0007669"/>
    <property type="project" value="UniProtKB-KW"/>
</dbReference>
<dbReference type="InterPro" id="IPR000541">
    <property type="entry name" value="Ncs6/Tuc1/Ctu1"/>
</dbReference>
<dbReference type="PANTHER" id="PTHR11807:SF12">
    <property type="entry name" value="CYTOPLASMIC TRNA 2-THIOLATION PROTEIN 1"/>
    <property type="match status" value="1"/>
</dbReference>
<accession>Q74M41</accession>
<keyword evidence="6" id="KW-1185">Reference proteome</keyword>
<feature type="binding site" evidence="3">
    <location>
        <position position="96"/>
    </location>
    <ligand>
        <name>ATP</name>
        <dbReference type="ChEBI" id="CHEBI:30616"/>
    </ligand>
</feature>
<dbReference type="InterPro" id="IPR035107">
    <property type="entry name" value="tRNA_thiolation_TtcA_Ctu1"/>
</dbReference>
<gene>
    <name evidence="5" type="ordered locus">NEQ523</name>
</gene>
<feature type="binding site" evidence="3">
    <location>
        <position position="177"/>
    </location>
    <ligand>
        <name>ATP</name>
        <dbReference type="ChEBI" id="CHEBI:30616"/>
    </ligand>
</feature>
<dbReference type="GO" id="GO:0000049">
    <property type="term" value="F:tRNA binding"/>
    <property type="evidence" value="ECO:0007669"/>
    <property type="project" value="InterPro"/>
</dbReference>
<dbReference type="GO" id="GO:0002144">
    <property type="term" value="C:cytosolic tRNA wobble base thiouridylase complex"/>
    <property type="evidence" value="ECO:0007669"/>
    <property type="project" value="TreeGrafter"/>
</dbReference>
<evidence type="ECO:0000256" key="3">
    <source>
        <dbReference type="PIRSR" id="PIRSR004976-51"/>
    </source>
</evidence>
<dbReference type="BioCyc" id="NEQU228908:GJB6-554-MONOMER"/>
<dbReference type="HOGENOM" id="CLU_026481_1_1_2"/>
<organism evidence="5 6">
    <name type="scientific">Nanoarchaeum equitans (strain Kin4-M)</name>
    <dbReference type="NCBI Taxonomy" id="228908"/>
    <lineage>
        <taxon>Archaea</taxon>
        <taxon>Nanobdellota</taxon>
        <taxon>Candidatus Nanoarchaeia</taxon>
        <taxon>Nanoarchaeales</taxon>
        <taxon>Nanoarchaeaceae</taxon>
        <taxon>Nanoarchaeum</taxon>
    </lineage>
</organism>
<feature type="domain" description="tRNA(Ile)-lysidine/2-thiocytidine synthase N-terminal" evidence="4">
    <location>
        <begin position="62"/>
        <end position="244"/>
    </location>
</feature>
<evidence type="ECO:0000313" key="5">
    <source>
        <dbReference type="EMBL" id="AAR39363.1"/>
    </source>
</evidence>
<keyword evidence="2" id="KW-0862">Zinc</keyword>
<dbReference type="InterPro" id="IPR014729">
    <property type="entry name" value="Rossmann-like_a/b/a_fold"/>
</dbReference>
<dbReference type="AlphaFoldDB" id="Q74M41"/>
<dbReference type="SUPFAM" id="SSF52402">
    <property type="entry name" value="Adenine nucleotide alpha hydrolases-like"/>
    <property type="match status" value="1"/>
</dbReference>
<evidence type="ECO:0000259" key="4">
    <source>
        <dbReference type="Pfam" id="PF01171"/>
    </source>
</evidence>
<dbReference type="PATRIC" id="fig|228908.8.peg.542"/>
<dbReference type="PANTHER" id="PTHR11807">
    <property type="entry name" value="ATPASES OF THE PP SUPERFAMILY-RELATED"/>
    <property type="match status" value="1"/>
</dbReference>
<feature type="binding site" evidence="3">
    <location>
        <position position="71"/>
    </location>
    <ligand>
        <name>ATP</name>
        <dbReference type="ChEBI" id="CHEBI:30616"/>
    </ligand>
</feature>
<reference evidence="5 6" key="1">
    <citation type="journal article" date="2003" name="Proc. Natl. Acad. Sci. U.S.A.">
        <title>The genome of Nanoarchaeum equitans: insights into early archaeal evolution and derived parasitism.</title>
        <authorList>
            <person name="Waters E."/>
            <person name="Hohn M.J."/>
            <person name="Ahel I."/>
            <person name="Graham D.E."/>
            <person name="Adams M.D."/>
            <person name="Barnstead M."/>
            <person name="Beeson K.Y."/>
            <person name="Bibbs L."/>
            <person name="Bolanos R."/>
            <person name="Keller M."/>
            <person name="Kretz K."/>
            <person name="Lin X."/>
            <person name="Mathur E."/>
            <person name="Ni J."/>
            <person name="Podar M."/>
            <person name="Richardson T."/>
            <person name="Sutton G.G."/>
            <person name="Simon M."/>
            <person name="Soll D."/>
            <person name="Stetter K.O."/>
            <person name="Short J.M."/>
            <person name="Noordewier M."/>
        </authorList>
    </citation>
    <scope>NUCLEOTIDE SEQUENCE [LARGE SCALE GENOMIC DNA]</scope>
    <source>
        <strain evidence="5 6">Kin4-M</strain>
    </source>
</reference>
<dbReference type="EMBL" id="AE017199">
    <property type="protein sequence ID" value="AAR39363.1"/>
    <property type="molecule type" value="Genomic_DNA"/>
</dbReference>
<feature type="binding site" evidence="2">
    <location>
        <position position="34"/>
    </location>
    <ligand>
        <name>Zn(2+)</name>
        <dbReference type="ChEBI" id="CHEBI:29105"/>
        <label>1</label>
    </ligand>
</feature>
<feature type="binding site" evidence="2">
    <location>
        <position position="307"/>
    </location>
    <ligand>
        <name>Zn(2+)</name>
        <dbReference type="ChEBI" id="CHEBI:29105"/>
        <label>2</label>
    </ligand>
</feature>
<keyword evidence="1" id="KW-0808">Transferase</keyword>
<evidence type="ECO:0000256" key="2">
    <source>
        <dbReference type="PIRSR" id="PIRSR004976-50"/>
    </source>
</evidence>
<dbReference type="Gene3D" id="3.40.50.620">
    <property type="entry name" value="HUPs"/>
    <property type="match status" value="1"/>
</dbReference>
<dbReference type="EnsemblBacteria" id="AAR39363">
    <property type="protein sequence ID" value="AAR39363"/>
    <property type="gene ID" value="NEQ523"/>
</dbReference>
<feature type="binding site" evidence="3">
    <location>
        <position position="182"/>
    </location>
    <ligand>
        <name>ATP</name>
        <dbReference type="ChEBI" id="CHEBI:30616"/>
    </ligand>
</feature>
<dbReference type="PIRSF" id="PIRSF004976">
    <property type="entry name" value="ATPase_YdaO"/>
    <property type="match status" value="1"/>
</dbReference>
<dbReference type="Proteomes" id="UP000000578">
    <property type="component" value="Chromosome"/>
</dbReference>